<protein>
    <recommendedName>
        <fullName evidence="1">Reverse transcriptase Ty1/copia-type domain-containing protein</fullName>
    </recommendedName>
</protein>
<keyword evidence="3" id="KW-1185">Reference proteome</keyword>
<proteinExistence type="predicted"/>
<dbReference type="Proteomes" id="UP000257109">
    <property type="component" value="Unassembled WGS sequence"/>
</dbReference>
<feature type="non-terminal residue" evidence="2">
    <location>
        <position position="1"/>
    </location>
</feature>
<evidence type="ECO:0000313" key="3">
    <source>
        <dbReference type="Proteomes" id="UP000257109"/>
    </source>
</evidence>
<accession>A0A371H487</accession>
<dbReference type="AlphaFoldDB" id="A0A371H487"/>
<reference evidence="2" key="1">
    <citation type="submission" date="2018-05" db="EMBL/GenBank/DDBJ databases">
        <title>Draft genome of Mucuna pruriens seed.</title>
        <authorList>
            <person name="Nnadi N.E."/>
            <person name="Vos R."/>
            <person name="Hasami M.H."/>
            <person name="Devisetty U.K."/>
            <person name="Aguiy J.C."/>
        </authorList>
    </citation>
    <scope>NUCLEOTIDE SEQUENCE [LARGE SCALE GENOMIC DNA]</scope>
    <source>
        <strain evidence="2">JCA_2017</strain>
    </source>
</reference>
<dbReference type="OrthoDB" id="1917367at2759"/>
<dbReference type="InterPro" id="IPR013103">
    <property type="entry name" value="RVT_2"/>
</dbReference>
<dbReference type="EMBL" id="QJKJ01003613">
    <property type="protein sequence ID" value="RDX97599.1"/>
    <property type="molecule type" value="Genomic_DNA"/>
</dbReference>
<feature type="domain" description="Reverse transcriptase Ty1/copia-type" evidence="1">
    <location>
        <begin position="11"/>
        <end position="120"/>
    </location>
</feature>
<feature type="domain" description="Reverse transcriptase Ty1/copia-type" evidence="1">
    <location>
        <begin position="125"/>
        <end position="175"/>
    </location>
</feature>
<evidence type="ECO:0000259" key="1">
    <source>
        <dbReference type="Pfam" id="PF07727"/>
    </source>
</evidence>
<organism evidence="2 3">
    <name type="scientific">Mucuna pruriens</name>
    <name type="common">Velvet bean</name>
    <name type="synonym">Dolichos pruriens</name>
    <dbReference type="NCBI Taxonomy" id="157652"/>
    <lineage>
        <taxon>Eukaryota</taxon>
        <taxon>Viridiplantae</taxon>
        <taxon>Streptophyta</taxon>
        <taxon>Embryophyta</taxon>
        <taxon>Tracheophyta</taxon>
        <taxon>Spermatophyta</taxon>
        <taxon>Magnoliopsida</taxon>
        <taxon>eudicotyledons</taxon>
        <taxon>Gunneridae</taxon>
        <taxon>Pentapetalae</taxon>
        <taxon>rosids</taxon>
        <taxon>fabids</taxon>
        <taxon>Fabales</taxon>
        <taxon>Fabaceae</taxon>
        <taxon>Papilionoideae</taxon>
        <taxon>50 kb inversion clade</taxon>
        <taxon>NPAAA clade</taxon>
        <taxon>indigoferoid/millettioid clade</taxon>
        <taxon>Phaseoleae</taxon>
        <taxon>Mucuna</taxon>
    </lineage>
</organism>
<gene>
    <name evidence="2" type="ORF">CR513_19610</name>
</gene>
<dbReference type="InterPro" id="IPR043502">
    <property type="entry name" value="DNA/RNA_pol_sf"/>
</dbReference>
<evidence type="ECO:0000313" key="2">
    <source>
        <dbReference type="EMBL" id="RDX97599.1"/>
    </source>
</evidence>
<dbReference type="Pfam" id="PF07727">
    <property type="entry name" value="RVT_2"/>
    <property type="match status" value="2"/>
</dbReference>
<dbReference type="STRING" id="157652.A0A371H487"/>
<comment type="caution">
    <text evidence="2">The sequence shown here is derived from an EMBL/GenBank/DDBJ whole genome shotgun (WGS) entry which is preliminary data.</text>
</comment>
<sequence length="176" mass="20461">MDAEIQAIQRNDIWELVDPPSNCKITKLKETKEIDKFKARLVAKGYTQEEGIDYREIFSPIARLGTIRTVVALAAKKRWSIYQLDIKSVFVHGEINKDVYKLKKTLYGLKQAPRAWYNILQLKEGGEILIVCIYVDDLIYTGNHESMSQEFKTMMMNEFAMTDLGKRRYFLGIEVL</sequence>
<dbReference type="SUPFAM" id="SSF56672">
    <property type="entry name" value="DNA/RNA polymerases"/>
    <property type="match status" value="1"/>
</dbReference>
<name>A0A371H487_MUCPR</name>